<feature type="domain" description="Cyclic nucleotide-binding" evidence="4">
    <location>
        <begin position="49"/>
        <end position="161"/>
    </location>
</feature>
<name>A0A7W7RCQ3_9ACTN</name>
<dbReference type="InterPro" id="IPR000595">
    <property type="entry name" value="cNMP-bd_dom"/>
</dbReference>
<keyword evidence="7" id="KW-1185">Reference proteome</keyword>
<sequence length="247" mass="26903">MAMSRLPSEALRQAMRLLGPGDANELTIRQAAWVARCVGRGEAAPPTSDDLTALAKYLHTSDLARGELVFRSGSAPPGVWIVRRGRVELSVGSGRRRSVVHVLQPGDVDGDIQHLLDMPLPYTAHALDDATLLFLSAADFEQLLSERLTIARRWLSSVAQRLAASQQRVIGLLGRSLTEQVVQLLLEEAVDDQVPLPQRTLAAMTGVQRPSLNKVLKDLERKGLIGVRYAAIDLRGPDGLSRILGSR</sequence>
<dbReference type="AlphaFoldDB" id="A0A7W7RCQ3"/>
<dbReference type="Pfam" id="PF13545">
    <property type="entry name" value="HTH_Crp_2"/>
    <property type="match status" value="1"/>
</dbReference>
<keyword evidence="1" id="KW-0805">Transcription regulation</keyword>
<evidence type="ECO:0000256" key="1">
    <source>
        <dbReference type="ARBA" id="ARBA00023015"/>
    </source>
</evidence>
<dbReference type="GO" id="GO:0003677">
    <property type="term" value="F:DNA binding"/>
    <property type="evidence" value="ECO:0007669"/>
    <property type="project" value="UniProtKB-KW"/>
</dbReference>
<proteinExistence type="predicted"/>
<dbReference type="PANTHER" id="PTHR24567">
    <property type="entry name" value="CRP FAMILY TRANSCRIPTIONAL REGULATORY PROTEIN"/>
    <property type="match status" value="1"/>
</dbReference>
<dbReference type="SUPFAM" id="SSF51206">
    <property type="entry name" value="cAMP-binding domain-like"/>
    <property type="match status" value="1"/>
</dbReference>
<evidence type="ECO:0000313" key="6">
    <source>
        <dbReference type="EMBL" id="MBB4929597.1"/>
    </source>
</evidence>
<dbReference type="EMBL" id="JACHJT010000001">
    <property type="protein sequence ID" value="MBB4929597.1"/>
    <property type="molecule type" value="Genomic_DNA"/>
</dbReference>
<evidence type="ECO:0000256" key="3">
    <source>
        <dbReference type="ARBA" id="ARBA00023163"/>
    </source>
</evidence>
<dbReference type="GO" id="GO:0003700">
    <property type="term" value="F:DNA-binding transcription factor activity"/>
    <property type="evidence" value="ECO:0007669"/>
    <property type="project" value="TreeGrafter"/>
</dbReference>
<protein>
    <submittedName>
        <fullName evidence="6">CRP-like cAMP-binding protein</fullName>
    </submittedName>
</protein>
<dbReference type="SMART" id="SM00419">
    <property type="entry name" value="HTH_CRP"/>
    <property type="match status" value="1"/>
</dbReference>
<dbReference type="CDD" id="cd00038">
    <property type="entry name" value="CAP_ED"/>
    <property type="match status" value="1"/>
</dbReference>
<keyword evidence="2" id="KW-0238">DNA-binding</keyword>
<dbReference type="PANTHER" id="PTHR24567:SF74">
    <property type="entry name" value="HTH-TYPE TRANSCRIPTIONAL REGULATOR ARCR"/>
    <property type="match status" value="1"/>
</dbReference>
<dbReference type="Pfam" id="PF00027">
    <property type="entry name" value="cNMP_binding"/>
    <property type="match status" value="1"/>
</dbReference>
<dbReference type="RefSeq" id="WP_184574214.1">
    <property type="nucleotide sequence ID" value="NZ_JACHJT010000001.1"/>
</dbReference>
<dbReference type="SMART" id="SM00100">
    <property type="entry name" value="cNMP"/>
    <property type="match status" value="1"/>
</dbReference>
<gene>
    <name evidence="6" type="ORF">F4561_000417</name>
</gene>
<evidence type="ECO:0000313" key="7">
    <source>
        <dbReference type="Proteomes" id="UP000523007"/>
    </source>
</evidence>
<organism evidence="6 7">
    <name type="scientific">Lipingzhangella halophila</name>
    <dbReference type="NCBI Taxonomy" id="1783352"/>
    <lineage>
        <taxon>Bacteria</taxon>
        <taxon>Bacillati</taxon>
        <taxon>Actinomycetota</taxon>
        <taxon>Actinomycetes</taxon>
        <taxon>Streptosporangiales</taxon>
        <taxon>Nocardiopsidaceae</taxon>
        <taxon>Lipingzhangella</taxon>
    </lineage>
</organism>
<dbReference type="Gene3D" id="2.60.120.10">
    <property type="entry name" value="Jelly Rolls"/>
    <property type="match status" value="1"/>
</dbReference>
<evidence type="ECO:0000259" key="4">
    <source>
        <dbReference type="PROSITE" id="PS50042"/>
    </source>
</evidence>
<evidence type="ECO:0000259" key="5">
    <source>
        <dbReference type="PROSITE" id="PS51063"/>
    </source>
</evidence>
<dbReference type="GO" id="GO:0005829">
    <property type="term" value="C:cytosol"/>
    <property type="evidence" value="ECO:0007669"/>
    <property type="project" value="TreeGrafter"/>
</dbReference>
<dbReference type="InterPro" id="IPR012318">
    <property type="entry name" value="HTH_CRP"/>
</dbReference>
<dbReference type="InterPro" id="IPR036390">
    <property type="entry name" value="WH_DNA-bd_sf"/>
</dbReference>
<reference evidence="6 7" key="1">
    <citation type="submission" date="2020-08" db="EMBL/GenBank/DDBJ databases">
        <title>Sequencing the genomes of 1000 actinobacteria strains.</title>
        <authorList>
            <person name="Klenk H.-P."/>
        </authorList>
    </citation>
    <scope>NUCLEOTIDE SEQUENCE [LARGE SCALE GENOMIC DNA]</scope>
    <source>
        <strain evidence="6 7">DSM 102030</strain>
    </source>
</reference>
<feature type="domain" description="HTH crp-type" evidence="5">
    <location>
        <begin position="175"/>
        <end position="238"/>
    </location>
</feature>
<dbReference type="InterPro" id="IPR018490">
    <property type="entry name" value="cNMP-bd_dom_sf"/>
</dbReference>
<dbReference type="SUPFAM" id="SSF46785">
    <property type="entry name" value="Winged helix' DNA-binding domain"/>
    <property type="match status" value="1"/>
</dbReference>
<comment type="caution">
    <text evidence="6">The sequence shown here is derived from an EMBL/GenBank/DDBJ whole genome shotgun (WGS) entry which is preliminary data.</text>
</comment>
<dbReference type="PROSITE" id="PS51063">
    <property type="entry name" value="HTH_CRP_2"/>
    <property type="match status" value="1"/>
</dbReference>
<accession>A0A7W7RCQ3</accession>
<dbReference type="InterPro" id="IPR014710">
    <property type="entry name" value="RmlC-like_jellyroll"/>
</dbReference>
<keyword evidence="3" id="KW-0804">Transcription</keyword>
<evidence type="ECO:0000256" key="2">
    <source>
        <dbReference type="ARBA" id="ARBA00023125"/>
    </source>
</evidence>
<dbReference type="Proteomes" id="UP000523007">
    <property type="component" value="Unassembled WGS sequence"/>
</dbReference>
<dbReference type="PROSITE" id="PS50042">
    <property type="entry name" value="CNMP_BINDING_3"/>
    <property type="match status" value="1"/>
</dbReference>
<dbReference type="InterPro" id="IPR050397">
    <property type="entry name" value="Env_Response_Regulators"/>
</dbReference>